<accession>G8X2Q7</accession>
<dbReference type="Proteomes" id="UP000007842">
    <property type="component" value="Chromosome"/>
</dbReference>
<dbReference type="STRING" id="1003195.SCATT_32770"/>
<evidence type="ECO:0000313" key="2">
    <source>
        <dbReference type="Proteomes" id="UP000007842"/>
    </source>
</evidence>
<keyword evidence="2" id="KW-1185">Reference proteome</keyword>
<organism evidence="1 2">
    <name type="scientific">Streptantibioticus cattleyicolor (strain ATCC 35852 / DSM 46488 / JCM 4925 / NBRC 14057 / NRRL 8057)</name>
    <name type="common">Streptomyces cattleya</name>
    <dbReference type="NCBI Taxonomy" id="1003195"/>
    <lineage>
        <taxon>Bacteria</taxon>
        <taxon>Bacillati</taxon>
        <taxon>Actinomycetota</taxon>
        <taxon>Actinomycetes</taxon>
        <taxon>Kitasatosporales</taxon>
        <taxon>Streptomycetaceae</taxon>
        <taxon>Streptantibioticus</taxon>
    </lineage>
</organism>
<dbReference type="KEGG" id="scy:SCATT_32770"/>
<name>F8JUL7_STREN</name>
<dbReference type="AlphaFoldDB" id="F8JUL7"/>
<dbReference type="EMBL" id="CP003219">
    <property type="protein sequence ID" value="AEW95648.1"/>
    <property type="molecule type" value="Genomic_DNA"/>
</dbReference>
<dbReference type="PATRIC" id="fig|1003195.11.peg.4757"/>
<accession>F8JUL7</accession>
<dbReference type="OrthoDB" id="4288720at2"/>
<dbReference type="RefSeq" id="WP_014144010.1">
    <property type="nucleotide sequence ID" value="NC_016111.1"/>
</dbReference>
<sequence length="64" mass="6995">MTATGQLPEVGDEVMDDGTRAIVTDIRRGVTWLRRPGRGEWPAEDSGRLTVTRTRAERIAAGDA</sequence>
<protein>
    <submittedName>
        <fullName evidence="1">Uncharacterized protein</fullName>
    </submittedName>
</protein>
<gene>
    <name evidence="1" type="ordered locus">SCATT_32770</name>
</gene>
<proteinExistence type="predicted"/>
<reference evidence="2" key="1">
    <citation type="submission" date="2011-12" db="EMBL/GenBank/DDBJ databases">
        <title>Complete genome sequence of Streptomyces cattleya strain DSM 46488.</title>
        <authorList>
            <person name="Ou H.-Y."/>
            <person name="Li P."/>
            <person name="Zhao C."/>
            <person name="O'Hagan D."/>
            <person name="Deng Z."/>
        </authorList>
    </citation>
    <scope>NUCLEOTIDE SEQUENCE [LARGE SCALE GENOMIC DNA]</scope>
    <source>
        <strain evidence="2">ATCC 35852 / DSM 46488 / JCM 4925 / NBRC 14057 / NRRL 8057</strain>
    </source>
</reference>
<dbReference type="HOGENOM" id="CLU_2902128_0_0_11"/>
<evidence type="ECO:0000313" key="1">
    <source>
        <dbReference type="EMBL" id="AEW95648.1"/>
    </source>
</evidence>
<dbReference type="KEGG" id="sct:SCAT_3279"/>